<dbReference type="RefSeq" id="WP_264513541.1">
    <property type="nucleotide sequence ID" value="NZ_JAPDDR010000005.1"/>
</dbReference>
<dbReference type="Proteomes" id="UP001165653">
    <property type="component" value="Unassembled WGS sequence"/>
</dbReference>
<evidence type="ECO:0000313" key="9">
    <source>
        <dbReference type="Proteomes" id="UP001165653"/>
    </source>
</evidence>
<dbReference type="InterPro" id="IPR011864">
    <property type="entry name" value="Phosphate_PstC"/>
</dbReference>
<evidence type="ECO:0000256" key="2">
    <source>
        <dbReference type="ARBA" id="ARBA00022692"/>
    </source>
</evidence>
<evidence type="ECO:0000256" key="3">
    <source>
        <dbReference type="ARBA" id="ARBA00022989"/>
    </source>
</evidence>
<keyword evidence="4 5" id="KW-0472">Membrane</keyword>
<dbReference type="SUPFAM" id="SSF161098">
    <property type="entry name" value="MetI-like"/>
    <property type="match status" value="1"/>
</dbReference>
<dbReference type="NCBIfam" id="TIGR02138">
    <property type="entry name" value="phosphate_pstC"/>
    <property type="match status" value="1"/>
</dbReference>
<organism evidence="8 9">
    <name type="scientific">Luteolibacter rhizosphaerae</name>
    <dbReference type="NCBI Taxonomy" id="2989719"/>
    <lineage>
        <taxon>Bacteria</taxon>
        <taxon>Pseudomonadati</taxon>
        <taxon>Verrucomicrobiota</taxon>
        <taxon>Verrucomicrobiia</taxon>
        <taxon>Verrucomicrobiales</taxon>
        <taxon>Verrucomicrobiaceae</taxon>
        <taxon>Luteolibacter</taxon>
    </lineage>
</organism>
<dbReference type="EMBL" id="JAPDDR010000005">
    <property type="protein sequence ID" value="MCW1914036.1"/>
    <property type="molecule type" value="Genomic_DNA"/>
</dbReference>
<name>A0ABT3G2H2_9BACT</name>
<evidence type="ECO:0000313" key="8">
    <source>
        <dbReference type="EMBL" id="MCW1914036.1"/>
    </source>
</evidence>
<evidence type="ECO:0000256" key="6">
    <source>
        <dbReference type="RuleBase" id="RU363054"/>
    </source>
</evidence>
<comment type="similarity">
    <text evidence="6">Belongs to the binding-protein-dependent transport system permease family. CysTW subfamily.</text>
</comment>
<dbReference type="CDD" id="cd06261">
    <property type="entry name" value="TM_PBP2"/>
    <property type="match status" value="1"/>
</dbReference>
<comment type="function">
    <text evidence="6">Part of the binding-protein-dependent transport system for phosphate; probably responsible for the translocation of the substrate across the membrane.</text>
</comment>
<dbReference type="InterPro" id="IPR000515">
    <property type="entry name" value="MetI-like"/>
</dbReference>
<keyword evidence="3 5" id="KW-1133">Transmembrane helix</keyword>
<feature type="transmembrane region" description="Helical" evidence="5">
    <location>
        <begin position="492"/>
        <end position="512"/>
    </location>
</feature>
<sequence length="647" mass="69864">MPESPSSNTVPAGHPFRRKGRGTDGFFKAFFAGNAGLTIVILILIIVFLIREGAGFFPKYREELEIYRRAGLEFVDIPRHDLKAHEQMTSLLNRAYYAQVNAACRTEFLRSSEATAVVSYINEAVTPAQSALLRVQENAGETGIPKELQDTLSAKYKELLAEVLAGKRGDGIPPTPHLTKEEREGLLAALAARDPMSTDDPPQIAAIDEQLSLKQAAAGEPLVELRATIDAFSESSGALDTLVSETGDVVKASKEGATLHEIEITRRNTLLEAAKTAKTAEAKAALKADALASVTTEPVDFKVAMEPVLARLQEFRDANAAMTRAAEEVLPKLPAKLEDEKADRYLSTFRKASDEYKRELSDTTAKMEAWKLDAPVGLGSTIMGFITGKDWITGGEWQDFYGIVPLFAGSLLIALIALSLAIPLGVGAAIYTNQLAGRREQNFIKPTIEFLQAIPSVVLGFLGIAVLGTILQETSMKDSFSWVPGFPIQQRLNMFTAGCLLGLMAIPTIFSLSEDALNNVPSAFAEASDALGASKLQTIFRVVLPAAVSGILAAVLLGLGRVIGETMVVLLVAGNRIEIPDFTEGLGVFFQPAHTLTGIIAQELGEVPFGSVHYRALFVVGMVLFAIVLGINWTAQRILHKFRTAHD</sequence>
<proteinExistence type="inferred from homology"/>
<evidence type="ECO:0000259" key="7">
    <source>
        <dbReference type="PROSITE" id="PS50928"/>
    </source>
</evidence>
<feature type="transmembrane region" description="Helical" evidence="5">
    <location>
        <begin position="26"/>
        <end position="50"/>
    </location>
</feature>
<keyword evidence="5" id="KW-0813">Transport</keyword>
<feature type="transmembrane region" description="Helical" evidence="5">
    <location>
        <begin position="542"/>
        <end position="563"/>
    </location>
</feature>
<evidence type="ECO:0000256" key="4">
    <source>
        <dbReference type="ARBA" id="ARBA00023136"/>
    </source>
</evidence>
<reference evidence="8" key="1">
    <citation type="submission" date="2022-10" db="EMBL/GenBank/DDBJ databases">
        <title>Luteolibacter sp. GHJ8, whole genome shotgun sequencing project.</title>
        <authorList>
            <person name="Zhao G."/>
            <person name="Shen L."/>
        </authorList>
    </citation>
    <scope>NUCLEOTIDE SEQUENCE</scope>
    <source>
        <strain evidence="8">GHJ8</strain>
    </source>
</reference>
<feature type="transmembrane region" description="Helical" evidence="5">
    <location>
        <begin position="612"/>
        <end position="633"/>
    </location>
</feature>
<protein>
    <recommendedName>
        <fullName evidence="6">Phosphate transport system permease protein</fullName>
    </recommendedName>
</protein>
<comment type="subcellular location">
    <subcellularLocation>
        <location evidence="1 5">Cell membrane</location>
        <topology evidence="1 5">Multi-pass membrane protein</topology>
    </subcellularLocation>
</comment>
<evidence type="ECO:0000256" key="5">
    <source>
        <dbReference type="RuleBase" id="RU363032"/>
    </source>
</evidence>
<keyword evidence="9" id="KW-1185">Reference proteome</keyword>
<dbReference type="Pfam" id="PF00528">
    <property type="entry name" value="BPD_transp_1"/>
    <property type="match status" value="1"/>
</dbReference>
<feature type="transmembrane region" description="Helical" evidence="5">
    <location>
        <begin position="406"/>
        <end position="432"/>
    </location>
</feature>
<evidence type="ECO:0000256" key="1">
    <source>
        <dbReference type="ARBA" id="ARBA00004651"/>
    </source>
</evidence>
<keyword evidence="6" id="KW-0592">Phosphate transport</keyword>
<dbReference type="PROSITE" id="PS50928">
    <property type="entry name" value="ABC_TM1"/>
    <property type="match status" value="1"/>
</dbReference>
<dbReference type="Gene3D" id="1.10.3720.10">
    <property type="entry name" value="MetI-like"/>
    <property type="match status" value="1"/>
</dbReference>
<dbReference type="InterPro" id="IPR035906">
    <property type="entry name" value="MetI-like_sf"/>
</dbReference>
<accession>A0ABT3G2H2</accession>
<keyword evidence="6" id="KW-1003">Cell membrane</keyword>
<comment type="caution">
    <text evidence="8">The sequence shown here is derived from an EMBL/GenBank/DDBJ whole genome shotgun (WGS) entry which is preliminary data.</text>
</comment>
<dbReference type="PANTHER" id="PTHR42727:SF1">
    <property type="entry name" value="PHOSPHATE TRANSPORT SYSTEM PERMEASE"/>
    <property type="match status" value="1"/>
</dbReference>
<gene>
    <name evidence="8" type="primary">pstC</name>
    <name evidence="8" type="ORF">OJ996_10650</name>
</gene>
<feature type="domain" description="ABC transmembrane type-1" evidence="7">
    <location>
        <begin position="407"/>
        <end position="635"/>
    </location>
</feature>
<keyword evidence="2 5" id="KW-0812">Transmembrane</keyword>
<dbReference type="PANTHER" id="PTHR42727">
    <property type="entry name" value="PHOSPHATE TRANSPORT SYSTEM PERMEASE PROTEIN"/>
    <property type="match status" value="1"/>
</dbReference>
<feature type="transmembrane region" description="Helical" evidence="5">
    <location>
        <begin position="453"/>
        <end position="472"/>
    </location>
</feature>